<evidence type="ECO:0000313" key="2">
    <source>
        <dbReference type="Proteomes" id="UP000576480"/>
    </source>
</evidence>
<dbReference type="Proteomes" id="UP000576480">
    <property type="component" value="Unassembled WGS sequence"/>
</dbReference>
<comment type="caution">
    <text evidence="1">The sequence shown here is derived from an EMBL/GenBank/DDBJ whole genome shotgun (WGS) entry which is preliminary data.</text>
</comment>
<reference evidence="1 2" key="1">
    <citation type="journal article" date="2020" name="Front. Microbiol.">
        <title>Single-cell genomics of novel Actinobacteria with the Wood-Ljungdahl pathway discovered in a serpentinizing system.</title>
        <authorList>
            <person name="Merino N."/>
            <person name="Kawai M."/>
            <person name="Boyd E.S."/>
            <person name="Colman D.R."/>
            <person name="McGlynn S.E."/>
            <person name="Nealson K.H."/>
            <person name="Kurokawa K."/>
            <person name="Hongoh Y."/>
        </authorList>
    </citation>
    <scope>NUCLEOTIDE SEQUENCE [LARGE SCALE GENOMIC DNA]</scope>
    <source>
        <strain evidence="1 2">S43</strain>
    </source>
</reference>
<protein>
    <submittedName>
        <fullName evidence="1">Uncharacterized protein</fullName>
    </submittedName>
</protein>
<name>A0A6V8PZK0_9ACTN</name>
<dbReference type="AlphaFoldDB" id="A0A6V8PZK0"/>
<gene>
    <name evidence="1" type="ORF">HKBW3S43_01898</name>
</gene>
<proteinExistence type="predicted"/>
<organism evidence="1 2">
    <name type="scientific">Candidatus Hakubella thermalkaliphila</name>
    <dbReference type="NCBI Taxonomy" id="2754717"/>
    <lineage>
        <taxon>Bacteria</taxon>
        <taxon>Bacillati</taxon>
        <taxon>Actinomycetota</taxon>
        <taxon>Actinomycetota incertae sedis</taxon>
        <taxon>Candidatus Hakubellales</taxon>
        <taxon>Candidatus Hakubellaceae</taxon>
        <taxon>Candidatus Hakubella</taxon>
    </lineage>
</organism>
<feature type="non-terminal residue" evidence="1">
    <location>
        <position position="48"/>
    </location>
</feature>
<dbReference type="EMBL" id="BLSB01000412">
    <property type="protein sequence ID" value="GFP36111.1"/>
    <property type="molecule type" value="Genomic_DNA"/>
</dbReference>
<accession>A0A6V8PZK0</accession>
<sequence length="48" mass="5853">MKNFVFPRVYRILKRSSKVRHVYATVKYVSRDQQLSFYLFVLVQLLKS</sequence>
<evidence type="ECO:0000313" key="1">
    <source>
        <dbReference type="EMBL" id="GFP36111.1"/>
    </source>
</evidence>